<evidence type="ECO:0000313" key="2">
    <source>
        <dbReference type="Proteomes" id="UP000000329"/>
    </source>
</evidence>
<sequence>MHGRSRSANGASCLLVVLDHLHGRQHPAAVQQRGNACQELARQVQCRQQQVARTRRGRRVGLAQRDAALGAALVELFQYRSQLGRLLRDLLQQLRRVAGVACILFCEVFAAARAACEGVQGELVGECSAIPSGIGMGHGRWLSCLAGRGCRLLVEAASKSRWCKSRSISRGIFGTLAVAEGRYAMLRCFDWTLDYENSRCRSIGWLRFDV</sequence>
<reference evidence="1 2" key="1">
    <citation type="submission" date="2010-04" db="EMBL/GenBank/DDBJ databases">
        <title>The genome of Herbaspirillum seropedicae SmR1, an endophytic, nitrogen-fixing, plant-growth promoting beta-Proteobacteria.</title>
        <authorList>
            <person name="Pedrosa F.O."/>
            <person name="Monteiro R.A."/>
            <person name="Wassem R."/>
            <person name="Cruz L.M."/>
            <person name="Ayub R.A."/>
            <person name="Colauto N.B."/>
            <person name="Fernandez M.A."/>
            <person name="Fungaro M.H.P."/>
            <person name="Grisard E.C."/>
            <person name="Hungria M."/>
            <person name="Madeira H.M.F."/>
            <person name="Nodari R.O."/>
            <person name="Osaku C.A."/>
            <person name="Petzl-Erler M.L."/>
            <person name="Terenzi H."/>
            <person name="Vieira L.G.E."/>
            <person name="Almeida M.I.M."/>
            <person name="Alves L.R."/>
            <person name="Arantes O.M.N."/>
            <person name="Balsanelli E."/>
            <person name="Barcellos F.G."/>
            <person name="Baura V.A."/>
            <person name="Binde D.R."/>
            <person name="Campo R.J."/>
            <person name="Chubatsu L.S."/>
            <person name="Chueire L.M.O."/>
            <person name="Ciferri R.R."/>
            <person name="Correa L.C."/>
            <person name="da Conceicao Silva J.L."/>
            <person name="Dabul A.N.G."/>
            <person name="Dambros B.P."/>
            <person name="Faoro H."/>
            <person name="Favetti A."/>
            <person name="Friedermann G."/>
            <person name="Furlaneto M.C."/>
            <person name="Gasques L.S."/>
            <person name="Gimenes C.C.T."/>
            <person name="Gioppo N.M.R."/>
            <person name="Glienke-Blanco C."/>
            <person name="Godoy L.P."/>
            <person name="Guerra M.P."/>
            <person name="Karp S."/>
            <person name="Kava-Cordeiro V."/>
            <person name="Margarido V.P."/>
            <person name="Mathioni S.M."/>
            <person name="Menck-Soares M.A."/>
            <person name="Murace N.K."/>
            <person name="Nicolas M.F."/>
            <person name="Oliveira C.E.C."/>
            <person name="Pagnan N.A.B."/>
            <person name="Pamphile J.A."/>
            <person name="Patussi E.V."/>
            <person name="Pereira L.F.P."/>
            <person name="Pereira-Ferrari L."/>
            <person name="Pinto F.G.S."/>
            <person name="Precoma C."/>
            <person name="Prioli A.J."/>
            <person name="Prioli S.M.A.P."/>
            <person name="Raittz R.T."/>
            <person name="Ramos H.J.O."/>
            <person name="Ribeiro E.M.S.F."/>
            <person name="Rigo L.U."/>
            <person name="Rocha C.L.M.S.C."/>
            <person name="Rocha S.N."/>
            <person name="Santos K."/>
            <person name="Satori D."/>
            <person name="Silva A.G."/>
            <person name="Simao R.C.G."/>
            <person name="Soares M.A.M."/>
            <person name="Souza E.M."/>
            <person name="Steffens M.B.R."/>
            <person name="Steindel M."/>
            <person name="Tadra-Sfeir M.Z."/>
            <person name="Takahashi E.K."/>
            <person name="Torres R.A."/>
            <person name="Valle J.S."/>
            <person name="Vernal J.I."/>
            <person name="Vilas-Boas L.A."/>
            <person name="Watanabe M.A.E."/>
            <person name="Weiss V.A."/>
            <person name="Yates M.A."/>
            <person name="Souza E.M."/>
        </authorList>
    </citation>
    <scope>NUCLEOTIDE SEQUENCE [LARGE SCALE GENOMIC DNA]</scope>
    <source>
        <strain evidence="1 2">SmR1</strain>
    </source>
</reference>
<keyword evidence="2" id="KW-1185">Reference proteome</keyword>
<proteinExistence type="predicted"/>
<evidence type="ECO:0000313" key="1">
    <source>
        <dbReference type="EMBL" id="ADJ64161.1"/>
    </source>
</evidence>
<gene>
    <name evidence="1" type="ordered locus">Hsero_2665</name>
</gene>
<protein>
    <submittedName>
        <fullName evidence="1">Uncharacterized protein</fullName>
    </submittedName>
</protein>
<dbReference type="EMBL" id="CP002039">
    <property type="protein sequence ID" value="ADJ64161.1"/>
    <property type="molecule type" value="Genomic_DNA"/>
</dbReference>
<accession>D8IXQ9</accession>
<name>D8IXQ9_HERSS</name>
<dbReference type="AlphaFoldDB" id="D8IXQ9"/>
<organism evidence="1 2">
    <name type="scientific">Herbaspirillum seropedicae (strain SmR1)</name>
    <dbReference type="NCBI Taxonomy" id="757424"/>
    <lineage>
        <taxon>Bacteria</taxon>
        <taxon>Pseudomonadati</taxon>
        <taxon>Pseudomonadota</taxon>
        <taxon>Betaproteobacteria</taxon>
        <taxon>Burkholderiales</taxon>
        <taxon>Oxalobacteraceae</taxon>
        <taxon>Herbaspirillum</taxon>
    </lineage>
</organism>
<dbReference type="KEGG" id="hse:Hsero_2665"/>
<dbReference type="Proteomes" id="UP000000329">
    <property type="component" value="Chromosome"/>
</dbReference>
<dbReference type="HOGENOM" id="CLU_1308723_0_0_4"/>